<reference evidence="1 2" key="1">
    <citation type="submission" date="2016-10" db="EMBL/GenBank/DDBJ databases">
        <authorList>
            <person name="de Groot N.N."/>
        </authorList>
    </citation>
    <scope>NUCLEOTIDE SEQUENCE [LARGE SCALE GENOMIC DNA]</scope>
    <source>
        <strain evidence="1 2">L 420-91</strain>
    </source>
</reference>
<organism evidence="1 2">
    <name type="scientific">Aneurinibacillus thermoaerophilus</name>
    <dbReference type="NCBI Taxonomy" id="143495"/>
    <lineage>
        <taxon>Bacteria</taxon>
        <taxon>Bacillati</taxon>
        <taxon>Bacillota</taxon>
        <taxon>Bacilli</taxon>
        <taxon>Bacillales</taxon>
        <taxon>Paenibacillaceae</taxon>
        <taxon>Aneurinibacillus group</taxon>
        <taxon>Aneurinibacillus</taxon>
    </lineage>
</organism>
<evidence type="ECO:0000313" key="1">
    <source>
        <dbReference type="EMBL" id="SDG80653.1"/>
    </source>
</evidence>
<protein>
    <submittedName>
        <fullName evidence="1">Uncharacterized protein</fullName>
    </submittedName>
</protein>
<name>A0A1G7X952_ANETH</name>
<dbReference type="EMBL" id="FNDE01000003">
    <property type="protein sequence ID" value="SDG80653.1"/>
    <property type="molecule type" value="Genomic_DNA"/>
</dbReference>
<sequence>MDRKALQYLAGELSFVLNEGLISLFSMPLFFCQSCECWNMEDDERFACCVIYGSQEDDRLFYMLSCYKRILIL</sequence>
<gene>
    <name evidence="1" type="ORF">SAMN04489735_100375</name>
</gene>
<accession>A0A1G7X952</accession>
<proteinExistence type="predicted"/>
<dbReference type="Proteomes" id="UP000198956">
    <property type="component" value="Unassembled WGS sequence"/>
</dbReference>
<evidence type="ECO:0000313" key="2">
    <source>
        <dbReference type="Proteomes" id="UP000198956"/>
    </source>
</evidence>
<dbReference type="AlphaFoldDB" id="A0A1G7X952"/>